<accession>A0A9W8E4A4</accession>
<proteinExistence type="predicted"/>
<organism evidence="1 2">
    <name type="scientific">Dispira parvispora</name>
    <dbReference type="NCBI Taxonomy" id="1520584"/>
    <lineage>
        <taxon>Eukaryota</taxon>
        <taxon>Fungi</taxon>
        <taxon>Fungi incertae sedis</taxon>
        <taxon>Zoopagomycota</taxon>
        <taxon>Kickxellomycotina</taxon>
        <taxon>Dimargaritomycetes</taxon>
        <taxon>Dimargaritales</taxon>
        <taxon>Dimargaritaceae</taxon>
        <taxon>Dispira</taxon>
    </lineage>
</organism>
<dbReference type="AlphaFoldDB" id="A0A9W8E4A4"/>
<dbReference type="EMBL" id="JANBPY010002731">
    <property type="protein sequence ID" value="KAJ1953897.1"/>
    <property type="molecule type" value="Genomic_DNA"/>
</dbReference>
<evidence type="ECO:0000313" key="2">
    <source>
        <dbReference type="Proteomes" id="UP001150925"/>
    </source>
</evidence>
<sequence length="116" mass="13061">LMEQQDVLYRHNPLTRGAVAIYLVNVTIQEEWNDPVNLDWVTKLDRRVPILSLTELHQTSGCSPATIQTVYKNLNKTQLGFLSETVRDTLKKYCDDLPLSPPNSAISATFGDSNTL</sequence>
<evidence type="ECO:0000313" key="1">
    <source>
        <dbReference type="EMBL" id="KAJ1953897.1"/>
    </source>
</evidence>
<protein>
    <submittedName>
        <fullName evidence="1">Uncharacterized protein</fullName>
    </submittedName>
</protein>
<keyword evidence="2" id="KW-1185">Reference proteome</keyword>
<dbReference type="Proteomes" id="UP001150925">
    <property type="component" value="Unassembled WGS sequence"/>
</dbReference>
<gene>
    <name evidence="1" type="ORF">IWQ62_005886</name>
</gene>
<reference evidence="1" key="1">
    <citation type="submission" date="2022-07" db="EMBL/GenBank/DDBJ databases">
        <title>Phylogenomic reconstructions and comparative analyses of Kickxellomycotina fungi.</title>
        <authorList>
            <person name="Reynolds N.K."/>
            <person name="Stajich J.E."/>
            <person name="Barry K."/>
            <person name="Grigoriev I.V."/>
            <person name="Crous P."/>
            <person name="Smith M.E."/>
        </authorList>
    </citation>
    <scope>NUCLEOTIDE SEQUENCE</scope>
    <source>
        <strain evidence="1">RSA 1196</strain>
    </source>
</reference>
<comment type="caution">
    <text evidence="1">The sequence shown here is derived from an EMBL/GenBank/DDBJ whole genome shotgun (WGS) entry which is preliminary data.</text>
</comment>
<name>A0A9W8E4A4_9FUNG</name>
<feature type="non-terminal residue" evidence="1">
    <location>
        <position position="1"/>
    </location>
</feature>